<reference evidence="1 2" key="1">
    <citation type="submission" date="2017-03" db="EMBL/GenBank/DDBJ databases">
        <title>Genome sequence of Sphingomonas mucosissima DSM 17494.</title>
        <authorList>
            <person name="Poehlein A."/>
            <person name="Wuebbeler J.H."/>
            <person name="Steinbuechel A."/>
            <person name="Daniel R."/>
        </authorList>
    </citation>
    <scope>NUCLEOTIDE SEQUENCE [LARGE SCALE GENOMIC DNA]</scope>
    <source>
        <strain evidence="1 2">DSM 17494</strain>
    </source>
</reference>
<comment type="caution">
    <text evidence="1">The sequence shown here is derived from an EMBL/GenBank/DDBJ whole genome shotgun (WGS) entry which is preliminary data.</text>
</comment>
<dbReference type="Proteomes" id="UP000197783">
    <property type="component" value="Unassembled WGS sequence"/>
</dbReference>
<evidence type="ECO:0000313" key="2">
    <source>
        <dbReference type="Proteomes" id="UP000197783"/>
    </source>
</evidence>
<evidence type="ECO:0000313" key="1">
    <source>
        <dbReference type="EMBL" id="OWK30948.1"/>
    </source>
</evidence>
<keyword evidence="2" id="KW-1185">Reference proteome</keyword>
<accession>A0A245ZMH7</accession>
<sequence>MSAASGAQISPGSMLALQRLAAAADDLLVDLQAAIYLYGERTPPKDPSAADDVARYLALVAERVSTNNAELALRGANLLTTVNKGVGDPETSPADRPPTEKAFNVLRAAIAAAQSLRGDVGTHY</sequence>
<proteinExistence type="predicted"/>
<protein>
    <submittedName>
        <fullName evidence="1">Uncharacterized protein</fullName>
    </submittedName>
</protein>
<name>A0A245ZMH7_9SPHN</name>
<organism evidence="1 2">
    <name type="scientific">Sphingomonas mucosissima</name>
    <dbReference type="NCBI Taxonomy" id="370959"/>
    <lineage>
        <taxon>Bacteria</taxon>
        <taxon>Pseudomonadati</taxon>
        <taxon>Pseudomonadota</taxon>
        <taxon>Alphaproteobacteria</taxon>
        <taxon>Sphingomonadales</taxon>
        <taxon>Sphingomonadaceae</taxon>
        <taxon>Sphingomonas</taxon>
    </lineage>
</organism>
<gene>
    <name evidence="1" type="ORF">SPMU_19400</name>
</gene>
<dbReference type="OrthoDB" id="7587155at2"/>
<dbReference type="RefSeq" id="WP_140418440.1">
    <property type="nucleotide sequence ID" value="NZ_NBBJ01000002.1"/>
</dbReference>
<dbReference type="EMBL" id="NBBJ01000002">
    <property type="protein sequence ID" value="OWK30948.1"/>
    <property type="molecule type" value="Genomic_DNA"/>
</dbReference>
<dbReference type="AlphaFoldDB" id="A0A245ZMH7"/>